<keyword evidence="1" id="KW-0812">Transmembrane</keyword>
<proteinExistence type="predicted"/>
<dbReference type="Proteomes" id="UP000624325">
    <property type="component" value="Unassembled WGS sequence"/>
</dbReference>
<evidence type="ECO:0000256" key="1">
    <source>
        <dbReference type="SAM" id="Phobius"/>
    </source>
</evidence>
<dbReference type="InterPro" id="IPR046192">
    <property type="entry name" value="DUF6220"/>
</dbReference>
<gene>
    <name evidence="2" type="ORF">Air01nite_34480</name>
</gene>
<evidence type="ECO:0000313" key="3">
    <source>
        <dbReference type="Proteomes" id="UP000624325"/>
    </source>
</evidence>
<keyword evidence="1" id="KW-1133">Transmembrane helix</keyword>
<reference evidence="2 3" key="1">
    <citation type="submission" date="2021-01" db="EMBL/GenBank/DDBJ databases">
        <title>Whole genome shotgun sequence of Asanoa iriomotensis NBRC 100142.</title>
        <authorList>
            <person name="Komaki H."/>
            <person name="Tamura T."/>
        </authorList>
    </citation>
    <scope>NUCLEOTIDE SEQUENCE [LARGE SCALE GENOMIC DNA]</scope>
    <source>
        <strain evidence="2 3">NBRC 100142</strain>
    </source>
</reference>
<sequence length="141" mass="14202">MRKAFAGLAALLMVVVVVQFFLAGSGAFDDAPVDEAFKPHRSLGYLTVALAIVLTLAAAVARMPGRVIGLSGLVAGLALLQPVIAVIAKGFGDEGTTTAAGQFAFGLHAVNGLIIMAVLRSVLVASRAAPAPAHSAPAATR</sequence>
<feature type="transmembrane region" description="Helical" evidence="1">
    <location>
        <begin position="43"/>
        <end position="61"/>
    </location>
</feature>
<organism evidence="2 3">
    <name type="scientific">Asanoa iriomotensis</name>
    <dbReference type="NCBI Taxonomy" id="234613"/>
    <lineage>
        <taxon>Bacteria</taxon>
        <taxon>Bacillati</taxon>
        <taxon>Actinomycetota</taxon>
        <taxon>Actinomycetes</taxon>
        <taxon>Micromonosporales</taxon>
        <taxon>Micromonosporaceae</taxon>
        <taxon>Asanoa</taxon>
    </lineage>
</organism>
<evidence type="ECO:0008006" key="4">
    <source>
        <dbReference type="Google" id="ProtNLM"/>
    </source>
</evidence>
<dbReference type="EMBL" id="BONC01000022">
    <property type="protein sequence ID" value="GIF57353.1"/>
    <property type="molecule type" value="Genomic_DNA"/>
</dbReference>
<protein>
    <recommendedName>
        <fullName evidence="4">DUF4149 domain-containing protein</fullName>
    </recommendedName>
</protein>
<feature type="transmembrane region" description="Helical" evidence="1">
    <location>
        <begin position="68"/>
        <end position="88"/>
    </location>
</feature>
<keyword evidence="3" id="KW-1185">Reference proteome</keyword>
<dbReference type="RefSeq" id="WP_203703501.1">
    <property type="nucleotide sequence ID" value="NZ_BAAALU010000016.1"/>
</dbReference>
<dbReference type="Pfam" id="PF19728">
    <property type="entry name" value="DUF6220"/>
    <property type="match status" value="1"/>
</dbReference>
<accession>A0ABQ4C3J7</accession>
<feature type="transmembrane region" description="Helical" evidence="1">
    <location>
        <begin position="100"/>
        <end position="119"/>
    </location>
</feature>
<evidence type="ECO:0000313" key="2">
    <source>
        <dbReference type="EMBL" id="GIF57353.1"/>
    </source>
</evidence>
<keyword evidence="1" id="KW-0472">Membrane</keyword>
<comment type="caution">
    <text evidence="2">The sequence shown here is derived from an EMBL/GenBank/DDBJ whole genome shotgun (WGS) entry which is preliminary data.</text>
</comment>
<name>A0ABQ4C3J7_9ACTN</name>